<evidence type="ECO:0000256" key="1">
    <source>
        <dbReference type="ARBA" id="ARBA00022884"/>
    </source>
</evidence>
<feature type="domain" description="SHSP" evidence="6">
    <location>
        <begin position="12"/>
        <end position="118"/>
    </location>
</feature>
<dbReference type="SMART" id="SM00360">
    <property type="entry name" value="RRM"/>
    <property type="match status" value="2"/>
</dbReference>
<dbReference type="Gene3D" id="3.30.70.330">
    <property type="match status" value="2"/>
</dbReference>
<organism evidence="8 9">
    <name type="scientific">Quillaja saponaria</name>
    <name type="common">Soap bark tree</name>
    <dbReference type="NCBI Taxonomy" id="32244"/>
    <lineage>
        <taxon>Eukaryota</taxon>
        <taxon>Viridiplantae</taxon>
        <taxon>Streptophyta</taxon>
        <taxon>Embryophyta</taxon>
        <taxon>Tracheophyta</taxon>
        <taxon>Spermatophyta</taxon>
        <taxon>Magnoliopsida</taxon>
        <taxon>eudicotyledons</taxon>
        <taxon>Gunneridae</taxon>
        <taxon>Pentapetalae</taxon>
        <taxon>rosids</taxon>
        <taxon>fabids</taxon>
        <taxon>Fabales</taxon>
        <taxon>Quillajaceae</taxon>
        <taxon>Quillaja</taxon>
    </lineage>
</organism>
<dbReference type="InterPro" id="IPR002068">
    <property type="entry name" value="A-crystallin/Hsp20_dom"/>
</dbReference>
<sequence length="803" mass="89782">MEAKVSSATKDKGSFEDFEPLCKWIKEEGHDTLEVHLPGFKREQIRVKINHLGFITISGEHPLPLDGTKWRRFNKQVKIRKNCNANAIHARFSDRILYVVMPKKNPLIYQQDQEIEVSKPEPEPEFNPKKVAAYNKVELNSKGIMPETRSRKAVKVMVAFAMVMALGGRATAKRTVPTPIALKHLSKSDVLSTIPDPETIFCRTEISVPQASEIYLSGPELDGRSGLHEASAQKLLPGLLEVTSTVGATDSVIVDGMTQKSDEGSVEVFQGAKSFSSETGTLKDNCSSKGEKFFSSVTEKPVFVTKISLERTSVAGGHEGLKEVMDSCSRSPSKREGDVDVGGLSRTMEVLEQQKQKSTAIFISGLDRNATEEEIRKAFQEVGEYHVILKLERDNHIGNSKVITFVFDWICGRHCVMKAVKGNTTLFLGNIDNKWNDEDIIKLVQGIGIKNINKISVMTDPGYLGQNCGFAFLEFATRKDAQNAYKIFQDKDVFKKLQTVEVFCAELCDQSKVNVKASLSEPITESLHNEKVMNPISSKVSKEKKVLQYMAPRKVLSGDDLKATSQRNAEKLAAQKNMEEANRAAANETQDKMALLKIEAGASSQLAPKQKRQRVEPFMIEERNQVTDLTVGDRPRLLPLPRIPSDQWLGCQADTHFEDIPAIGYMIARGSTLPLDQQDMMESPDNAAFFTGLTNVVKGTQWISNIYDWFQENIRLKEAAEGAKIKSKEAALEAEQRLGNMERLVLEKEKKLDVFEKKLHTAYQNLSMAKERVALLESEVEQLRAQLTASHAEQEEKIRAAFP</sequence>
<dbReference type="InterPro" id="IPR012677">
    <property type="entry name" value="Nucleotide-bd_a/b_plait_sf"/>
</dbReference>
<evidence type="ECO:0000259" key="6">
    <source>
        <dbReference type="PROSITE" id="PS01031"/>
    </source>
</evidence>
<dbReference type="CDD" id="cd06464">
    <property type="entry name" value="ACD_sHsps-like"/>
    <property type="match status" value="1"/>
</dbReference>
<dbReference type="PROSITE" id="PS01031">
    <property type="entry name" value="SHSP"/>
    <property type="match status" value="1"/>
</dbReference>
<keyword evidence="5" id="KW-0175">Coiled coil</keyword>
<gene>
    <name evidence="8" type="ORF">O6P43_006195</name>
</gene>
<feature type="coiled-coil region" evidence="5">
    <location>
        <begin position="731"/>
        <end position="793"/>
    </location>
</feature>
<dbReference type="Pfam" id="PF00076">
    <property type="entry name" value="RRM_1"/>
    <property type="match status" value="1"/>
</dbReference>
<dbReference type="SUPFAM" id="SSF54928">
    <property type="entry name" value="RNA-binding domain, RBD"/>
    <property type="match status" value="2"/>
</dbReference>
<evidence type="ECO:0000313" key="9">
    <source>
        <dbReference type="Proteomes" id="UP001163823"/>
    </source>
</evidence>
<keyword evidence="1 2" id="KW-0694">RNA-binding</keyword>
<dbReference type="InterPro" id="IPR008978">
    <property type="entry name" value="HSP20-like_chaperone"/>
</dbReference>
<evidence type="ECO:0000256" key="4">
    <source>
        <dbReference type="RuleBase" id="RU003616"/>
    </source>
</evidence>
<dbReference type="EMBL" id="JARAOO010000003">
    <property type="protein sequence ID" value="KAJ7976411.1"/>
    <property type="molecule type" value="Genomic_DNA"/>
</dbReference>
<comment type="caution">
    <text evidence="8">The sequence shown here is derived from an EMBL/GenBank/DDBJ whole genome shotgun (WGS) entry which is preliminary data.</text>
</comment>
<dbReference type="Pfam" id="PF00011">
    <property type="entry name" value="HSP20"/>
    <property type="match status" value="1"/>
</dbReference>
<dbReference type="PROSITE" id="PS50102">
    <property type="entry name" value="RRM"/>
    <property type="match status" value="1"/>
</dbReference>
<keyword evidence="9" id="KW-1185">Reference proteome</keyword>
<reference evidence="8" key="1">
    <citation type="journal article" date="2023" name="Science">
        <title>Elucidation of the pathway for biosynthesis of saponin adjuvants from the soapbark tree.</title>
        <authorList>
            <person name="Reed J."/>
            <person name="Orme A."/>
            <person name="El-Demerdash A."/>
            <person name="Owen C."/>
            <person name="Martin L.B.B."/>
            <person name="Misra R.C."/>
            <person name="Kikuchi S."/>
            <person name="Rejzek M."/>
            <person name="Martin A.C."/>
            <person name="Harkess A."/>
            <person name="Leebens-Mack J."/>
            <person name="Louveau T."/>
            <person name="Stephenson M.J."/>
            <person name="Osbourn A."/>
        </authorList>
    </citation>
    <scope>NUCLEOTIDE SEQUENCE</scope>
    <source>
        <strain evidence="8">S10</strain>
    </source>
</reference>
<evidence type="ECO:0000256" key="3">
    <source>
        <dbReference type="PROSITE-ProRule" id="PRU00285"/>
    </source>
</evidence>
<dbReference type="InterPro" id="IPR035979">
    <property type="entry name" value="RBD_domain_sf"/>
</dbReference>
<feature type="domain" description="RRM" evidence="7">
    <location>
        <begin position="424"/>
        <end position="520"/>
    </location>
</feature>
<dbReference type="GO" id="GO:0003723">
    <property type="term" value="F:RNA binding"/>
    <property type="evidence" value="ECO:0007669"/>
    <property type="project" value="UniProtKB-UniRule"/>
</dbReference>
<dbReference type="InterPro" id="IPR000504">
    <property type="entry name" value="RRM_dom"/>
</dbReference>
<evidence type="ECO:0000256" key="5">
    <source>
        <dbReference type="SAM" id="Coils"/>
    </source>
</evidence>
<dbReference type="AlphaFoldDB" id="A0AAD7Q8I6"/>
<protein>
    <submittedName>
        <fullName evidence="8">Inactive protein RESTRICTED TEV MOVEMENT 2-like</fullName>
    </submittedName>
</protein>
<evidence type="ECO:0000259" key="7">
    <source>
        <dbReference type="PROSITE" id="PS50102"/>
    </source>
</evidence>
<dbReference type="CDD" id="cd00590">
    <property type="entry name" value="RRM_SF"/>
    <property type="match status" value="1"/>
</dbReference>
<comment type="similarity">
    <text evidence="3 4">Belongs to the small heat shock protein (HSP20) family.</text>
</comment>
<accession>A0AAD7Q8I6</accession>
<evidence type="ECO:0000313" key="8">
    <source>
        <dbReference type="EMBL" id="KAJ7976411.1"/>
    </source>
</evidence>
<dbReference type="PANTHER" id="PTHR21245">
    <property type="entry name" value="HETEROGENEOUS NUCLEAR RIBONUCLEOPROTEIN"/>
    <property type="match status" value="1"/>
</dbReference>
<proteinExistence type="inferred from homology"/>
<dbReference type="Proteomes" id="UP001163823">
    <property type="component" value="Chromosome 3"/>
</dbReference>
<name>A0AAD7Q8I6_QUISA</name>
<dbReference type="SUPFAM" id="SSF49764">
    <property type="entry name" value="HSP20-like chaperones"/>
    <property type="match status" value="1"/>
</dbReference>
<dbReference type="KEGG" id="qsa:O6P43_006195"/>
<evidence type="ECO:0000256" key="2">
    <source>
        <dbReference type="PROSITE-ProRule" id="PRU00176"/>
    </source>
</evidence>
<dbReference type="Gene3D" id="2.60.40.790">
    <property type="match status" value="1"/>
</dbReference>